<name>Q5P3R7_AROAE</name>
<dbReference type="Pfam" id="PF02464">
    <property type="entry name" value="CinA"/>
    <property type="match status" value="1"/>
</dbReference>
<accession>Q5P3R7</accession>
<dbReference type="Gene3D" id="3.90.950.20">
    <property type="entry name" value="CinA-like"/>
    <property type="match status" value="1"/>
</dbReference>
<dbReference type="eggNOG" id="COG1546">
    <property type="taxonomic scope" value="Bacteria"/>
</dbReference>
<reference evidence="2 3" key="1">
    <citation type="journal article" date="2005" name="Arch. Microbiol.">
        <title>The genome sequence of an anaerobic aromatic-degrading denitrifying bacterium, strain EbN1.</title>
        <authorList>
            <person name="Rabus R."/>
            <person name="Kube M."/>
            <person name="Heider J."/>
            <person name="Beck A."/>
            <person name="Heitmann K."/>
            <person name="Widdel F."/>
            <person name="Reinhardt R."/>
        </authorList>
    </citation>
    <scope>NUCLEOTIDE SEQUENCE [LARGE SCALE GENOMIC DNA]</scope>
    <source>
        <strain evidence="2 3">EbN1</strain>
    </source>
</reference>
<dbReference type="OrthoDB" id="9801454at2"/>
<proteinExistence type="predicted"/>
<dbReference type="HOGENOM" id="CLU_030805_1_1_4"/>
<dbReference type="EMBL" id="CR555306">
    <property type="protein sequence ID" value="CAI08047.1"/>
    <property type="molecule type" value="Genomic_DNA"/>
</dbReference>
<sequence length="166" mass="17175">MMDRELAALSAEAGAWLGARGMRLASAESCTGGWIAEVVTATAGSSGWFDCGFVTYSNEAKQELLGVTAATLADFGAVSEETVREMVAGTLARSRADIALAVSGVAGPGGGTSAKPVGMVCFAWGRRGAAIGSETRHFPGDREAVRRQAVIRALRGIMTYDFPAGR</sequence>
<dbReference type="SUPFAM" id="SSF142433">
    <property type="entry name" value="CinA-like"/>
    <property type="match status" value="1"/>
</dbReference>
<evidence type="ECO:0000313" key="3">
    <source>
        <dbReference type="Proteomes" id="UP000006552"/>
    </source>
</evidence>
<dbReference type="InterPro" id="IPR008136">
    <property type="entry name" value="CinA_C"/>
</dbReference>
<gene>
    <name evidence="2" type="ORF">ebA3399</name>
</gene>
<protein>
    <submittedName>
        <fullName evidence="2">CinA-related protein (Competence-inducible)</fullName>
    </submittedName>
</protein>
<evidence type="ECO:0000259" key="1">
    <source>
        <dbReference type="Pfam" id="PF02464"/>
    </source>
</evidence>
<dbReference type="STRING" id="76114.ebA3399"/>
<dbReference type="AlphaFoldDB" id="Q5P3R7"/>
<dbReference type="InterPro" id="IPR036653">
    <property type="entry name" value="CinA-like_C"/>
</dbReference>
<dbReference type="NCBIfam" id="TIGR00199">
    <property type="entry name" value="PncC_domain"/>
    <property type="match status" value="1"/>
</dbReference>
<keyword evidence="3" id="KW-1185">Reference proteome</keyword>
<feature type="domain" description="CinA C-terminal" evidence="1">
    <location>
        <begin position="9"/>
        <end position="158"/>
    </location>
</feature>
<dbReference type="KEGG" id="eba:ebA3399"/>
<evidence type="ECO:0000313" key="2">
    <source>
        <dbReference type="EMBL" id="CAI08047.1"/>
    </source>
</evidence>
<dbReference type="Proteomes" id="UP000006552">
    <property type="component" value="Chromosome"/>
</dbReference>
<organism evidence="2 3">
    <name type="scientific">Aromatoleum aromaticum (strain DSM 19018 / LMG 30748 / EbN1)</name>
    <name type="common">Azoarcus sp. (strain EbN1)</name>
    <dbReference type="NCBI Taxonomy" id="76114"/>
    <lineage>
        <taxon>Bacteria</taxon>
        <taxon>Pseudomonadati</taxon>
        <taxon>Pseudomonadota</taxon>
        <taxon>Betaproteobacteria</taxon>
        <taxon>Rhodocyclales</taxon>
        <taxon>Rhodocyclaceae</taxon>
        <taxon>Aromatoleum</taxon>
    </lineage>
</organism>
<dbReference type="RefSeq" id="WP_011237740.1">
    <property type="nucleotide sequence ID" value="NC_006513.1"/>
</dbReference>